<reference evidence="1 2" key="1">
    <citation type="submission" date="2017-07" db="EMBL/GenBank/DDBJ databases">
        <title>Phylogenetic study on the rhizospheric bacterium Ochrobactrum sp. A44.</title>
        <authorList>
            <person name="Krzyzanowska D.M."/>
            <person name="Ossowicki A."/>
            <person name="Rajewska M."/>
            <person name="Maciag T."/>
            <person name="Kaczynski Z."/>
            <person name="Czerwicka M."/>
            <person name="Jafra S."/>
        </authorList>
    </citation>
    <scope>NUCLEOTIDE SEQUENCE [LARGE SCALE GENOMIC DNA]</scope>
    <source>
        <strain evidence="1 2">A44</strain>
    </source>
</reference>
<protein>
    <submittedName>
        <fullName evidence="1">Uncharacterized protein</fullName>
    </submittedName>
</protein>
<dbReference type="EMBL" id="CP022603">
    <property type="protein sequence ID" value="ASV83644.1"/>
    <property type="molecule type" value="Genomic_DNA"/>
</dbReference>
<dbReference type="KEGG" id="och:CES85_4426"/>
<dbReference type="AlphaFoldDB" id="A0A248UAC6"/>
<proteinExistence type="predicted"/>
<evidence type="ECO:0000313" key="1">
    <source>
        <dbReference type="EMBL" id="ASV83644.1"/>
    </source>
</evidence>
<sequence length="37" mass="4220">MGHIECSILNRRCLGIHRLYPADMPISVMNGYDNLES</sequence>
<name>A0A248UAC6_9HYPH</name>
<gene>
    <name evidence="1" type="ORF">CES85_4426</name>
</gene>
<accession>A0A248UAC6</accession>
<evidence type="ECO:0000313" key="2">
    <source>
        <dbReference type="Proteomes" id="UP000215256"/>
    </source>
</evidence>
<organism evidence="1 2">
    <name type="scientific">Ochrobactrum quorumnocens</name>
    <dbReference type="NCBI Taxonomy" id="271865"/>
    <lineage>
        <taxon>Bacteria</taxon>
        <taxon>Pseudomonadati</taxon>
        <taxon>Pseudomonadota</taxon>
        <taxon>Alphaproteobacteria</taxon>
        <taxon>Hyphomicrobiales</taxon>
        <taxon>Brucellaceae</taxon>
        <taxon>Brucella/Ochrobactrum group</taxon>
        <taxon>Ochrobactrum</taxon>
    </lineage>
</organism>
<dbReference type="Proteomes" id="UP000215256">
    <property type="component" value="Chromosome 2"/>
</dbReference>